<proteinExistence type="predicted"/>
<sequence length="487" mass="55132">MPVLFLGMAFFFQGQLIAQSDTERPSIDLITGFEFMINPDGLNQDLPFWMHANRDGRVDQNSANTLNYIEATSKLFEDENFDIETGVSISSRISDDPSIFFDKAYLEIRAFDFKFLGGRFIDPLTKKENELSTGSFMYSRNATPIPKIAFTTDGFLDVPGTQGIIRYKGLFGHGWFENDRFVRDAYLHEKYFYLSIKHSFYEAVAGIVHNVQWAGVSQGSRGKLPSGWGTFKEVVFASGSSDPDAPGGEQSNAVGNSVAAYDFSLGLFFDKVDLRAYRLFYLEDKVSTQFRSPWDGVWGLNIKPKGTSLVQNILWEHINTKKQDSFDYEPYGTASYYYNGIYRTGWTYGRRVIGNPLILTDGSDGSSGRPTYNNIIIAHHTGLSGNLTNQLNYKLLYTFSRNYGTYPEQIIQPLPPSECNARPQTVCAELRPLDELKKVNHSFYFEVEGSSSRQPRLNYNVGLGLDLGELYTENRFGIMLGVEYKLF</sequence>
<keyword evidence="2" id="KW-1185">Reference proteome</keyword>
<evidence type="ECO:0000313" key="2">
    <source>
        <dbReference type="Proteomes" id="UP001597460"/>
    </source>
</evidence>
<protein>
    <submittedName>
        <fullName evidence="1">Capsule assembly Wzi family protein</fullName>
    </submittedName>
</protein>
<organism evidence="1 2">
    <name type="scientific">Gracilimonas halophila</name>
    <dbReference type="NCBI Taxonomy" id="1834464"/>
    <lineage>
        <taxon>Bacteria</taxon>
        <taxon>Pseudomonadati</taxon>
        <taxon>Balneolota</taxon>
        <taxon>Balneolia</taxon>
        <taxon>Balneolales</taxon>
        <taxon>Balneolaceae</taxon>
        <taxon>Gracilimonas</taxon>
    </lineage>
</organism>
<dbReference type="EMBL" id="JBHULI010000025">
    <property type="protein sequence ID" value="MFD2533387.1"/>
    <property type="molecule type" value="Genomic_DNA"/>
</dbReference>
<evidence type="ECO:0000313" key="1">
    <source>
        <dbReference type="EMBL" id="MFD2533387.1"/>
    </source>
</evidence>
<dbReference type="InterPro" id="IPR038636">
    <property type="entry name" value="Wzi_sf"/>
</dbReference>
<comment type="caution">
    <text evidence="1">The sequence shown here is derived from an EMBL/GenBank/DDBJ whole genome shotgun (WGS) entry which is preliminary data.</text>
</comment>
<dbReference type="Proteomes" id="UP001597460">
    <property type="component" value="Unassembled WGS sequence"/>
</dbReference>
<accession>A0ABW5JPN8</accession>
<name>A0ABW5JPN8_9BACT</name>
<gene>
    <name evidence="1" type="ORF">ACFSVN_13110</name>
</gene>
<reference evidence="2" key="1">
    <citation type="journal article" date="2019" name="Int. J. Syst. Evol. Microbiol.">
        <title>The Global Catalogue of Microorganisms (GCM) 10K type strain sequencing project: providing services to taxonomists for standard genome sequencing and annotation.</title>
        <authorList>
            <consortium name="The Broad Institute Genomics Platform"/>
            <consortium name="The Broad Institute Genome Sequencing Center for Infectious Disease"/>
            <person name="Wu L."/>
            <person name="Ma J."/>
        </authorList>
    </citation>
    <scope>NUCLEOTIDE SEQUENCE [LARGE SCALE GENOMIC DNA]</scope>
    <source>
        <strain evidence="2">KCTC 52042</strain>
    </source>
</reference>
<dbReference type="InterPro" id="IPR026950">
    <property type="entry name" value="Caps_assemb_Wzi"/>
</dbReference>
<dbReference type="Pfam" id="PF14052">
    <property type="entry name" value="Caps_assemb_Wzi"/>
    <property type="match status" value="1"/>
</dbReference>
<dbReference type="Gene3D" id="2.40.160.130">
    <property type="entry name" value="Capsule assembly protein Wzi"/>
    <property type="match status" value="1"/>
</dbReference>